<dbReference type="SMART" id="SM00885">
    <property type="entry name" value="D5_N"/>
    <property type="match status" value="1"/>
</dbReference>
<dbReference type="GO" id="GO:0016787">
    <property type="term" value="F:hydrolase activity"/>
    <property type="evidence" value="ECO:0007669"/>
    <property type="project" value="UniProtKB-KW"/>
</dbReference>
<name>A0A212IW61_9BACT</name>
<dbReference type="AlphaFoldDB" id="A0A212IW61"/>
<dbReference type="Gene3D" id="3.40.50.300">
    <property type="entry name" value="P-loop containing nucleotide triphosphate hydrolases"/>
    <property type="match status" value="1"/>
</dbReference>
<dbReference type="InterPro" id="IPR014015">
    <property type="entry name" value="Helicase_SF3_DNA-vir"/>
</dbReference>
<evidence type="ECO:0000256" key="3">
    <source>
        <dbReference type="ARBA" id="ARBA00022840"/>
    </source>
</evidence>
<dbReference type="InterPro" id="IPR014818">
    <property type="entry name" value="Phage/plasmid_primase_P4_C"/>
</dbReference>
<keyword evidence="4" id="KW-0175">Coiled coil</keyword>
<keyword evidence="3" id="KW-0067">ATP-binding</keyword>
<reference evidence="6" key="1">
    <citation type="submission" date="2016-04" db="EMBL/GenBank/DDBJ databases">
        <authorList>
            <person name="Evans L.H."/>
            <person name="Alamgir A."/>
            <person name="Owens N."/>
            <person name="Weber N.D."/>
            <person name="Virtaneva K."/>
            <person name="Barbian K."/>
            <person name="Babar A."/>
            <person name="Rosenke K."/>
        </authorList>
    </citation>
    <scope>NUCLEOTIDE SEQUENCE</scope>
    <source>
        <strain evidence="6">92-2</strain>
    </source>
</reference>
<keyword evidence="2" id="KW-0378">Hydrolase</keyword>
<feature type="coiled-coil region" evidence="4">
    <location>
        <begin position="10"/>
        <end position="37"/>
    </location>
</feature>
<dbReference type="NCBIfam" id="TIGR01613">
    <property type="entry name" value="primase_Cterm"/>
    <property type="match status" value="1"/>
</dbReference>
<dbReference type="EMBL" id="FLUP01000001">
    <property type="protein sequence ID" value="SBV91404.1"/>
    <property type="molecule type" value="Genomic_DNA"/>
</dbReference>
<organism evidence="6">
    <name type="scientific">uncultured Desulfovibrio sp</name>
    <dbReference type="NCBI Taxonomy" id="167968"/>
    <lineage>
        <taxon>Bacteria</taxon>
        <taxon>Pseudomonadati</taxon>
        <taxon>Thermodesulfobacteriota</taxon>
        <taxon>Desulfovibrionia</taxon>
        <taxon>Desulfovibrionales</taxon>
        <taxon>Desulfovibrionaceae</taxon>
        <taxon>Desulfovibrio</taxon>
        <taxon>environmental samples</taxon>
    </lineage>
</organism>
<dbReference type="RefSeq" id="WP_296934865.1">
    <property type="nucleotide sequence ID" value="NZ_LT598928.1"/>
</dbReference>
<dbReference type="PROSITE" id="PS51206">
    <property type="entry name" value="SF3_HELICASE_1"/>
    <property type="match status" value="1"/>
</dbReference>
<dbReference type="Pfam" id="PF08706">
    <property type="entry name" value="D5_N"/>
    <property type="match status" value="1"/>
</dbReference>
<protein>
    <submittedName>
        <fullName evidence="6">Phage/plasmid primase, P4 family domain protein</fullName>
    </submittedName>
</protein>
<accession>A0A212IW61</accession>
<dbReference type="InterPro" id="IPR051620">
    <property type="entry name" value="ORF904-like_C"/>
</dbReference>
<evidence type="ECO:0000313" key="6">
    <source>
        <dbReference type="EMBL" id="SBV91404.1"/>
    </source>
</evidence>
<evidence type="ECO:0000256" key="4">
    <source>
        <dbReference type="SAM" id="Coils"/>
    </source>
</evidence>
<feature type="domain" description="SF3 helicase" evidence="5">
    <location>
        <begin position="241"/>
        <end position="407"/>
    </location>
</feature>
<dbReference type="PANTHER" id="PTHR35372:SF2">
    <property type="entry name" value="SF3 HELICASE DOMAIN-CONTAINING PROTEIN"/>
    <property type="match status" value="1"/>
</dbReference>
<proteinExistence type="predicted"/>
<dbReference type="InterPro" id="IPR006500">
    <property type="entry name" value="Helicase_put_C_phage/plasmid"/>
</dbReference>
<keyword evidence="1" id="KW-0547">Nucleotide-binding</keyword>
<evidence type="ECO:0000256" key="2">
    <source>
        <dbReference type="ARBA" id="ARBA00022801"/>
    </source>
</evidence>
<sequence>MKNKKTNDVAAQVAARVKQEKESLKQAAAQREAAENCKPVAVRQLEISDSELLGYLNENRVGDAKLYCRLHRGTVVFVKYWERFLVWVGHHWDEDHYDRAYRKIEDICALYLRLEKNKRAEAAEATDKAERAAIEAVAEMAKRRVNLLRDKNGQENLMLMVRRVENPLTVLPKQLDKKHYLKACPNGVIDLRTGDLLPGNPADFLLHSIATEYDPELLRQEASPCPAVDAYLLASMDGDQELVEYIWRLLGSALITKRRDHIFVIFHGEHGRNGKDTLIKLITHVLGGELSGDVPVEMFLQTSQVRNSSAPSPDVLMLRGMCIAWINEAEGGQKFALSKLKKLTGGGFITARGLQDKAMTTWEQTHTPIMTTNELPSAKADDAAFWCRTQILKWPLSFVDEPKESYERQADKALDEKLQAEAKGVLARMVKGGLQVLKDGRLIVPDKIKQWTNEQRESWDDVGVFLNEWCIIEDKQEDPSRYKTKIEASELHKAFSLWFQLYRGAKAMQARTFGILLNKKEIPVKRSNGSWRLGVSLKNEAIEAMRDAGGKDY</sequence>
<evidence type="ECO:0000259" key="5">
    <source>
        <dbReference type="PROSITE" id="PS51206"/>
    </source>
</evidence>
<dbReference type="SUPFAM" id="SSF52540">
    <property type="entry name" value="P-loop containing nucleoside triphosphate hydrolases"/>
    <property type="match status" value="1"/>
</dbReference>
<dbReference type="InterPro" id="IPR027417">
    <property type="entry name" value="P-loop_NTPase"/>
</dbReference>
<evidence type="ECO:0000256" key="1">
    <source>
        <dbReference type="ARBA" id="ARBA00022741"/>
    </source>
</evidence>
<gene>
    <name evidence="6" type="ORF">KM92DES2_10128</name>
</gene>
<dbReference type="GO" id="GO:0005524">
    <property type="term" value="F:ATP binding"/>
    <property type="evidence" value="ECO:0007669"/>
    <property type="project" value="UniProtKB-KW"/>
</dbReference>
<dbReference type="PANTHER" id="PTHR35372">
    <property type="entry name" value="ATP BINDING PROTEIN-RELATED"/>
    <property type="match status" value="1"/>
</dbReference>